<dbReference type="SUPFAM" id="SSF75304">
    <property type="entry name" value="Amidase signature (AS) enzymes"/>
    <property type="match status" value="1"/>
</dbReference>
<dbReference type="PANTHER" id="PTHR11895:SF7">
    <property type="entry name" value="GLUTAMYL-TRNA(GLN) AMIDOTRANSFERASE SUBUNIT A, MITOCHONDRIAL"/>
    <property type="match status" value="1"/>
</dbReference>
<reference evidence="3 4" key="1">
    <citation type="submission" date="2020-08" db="EMBL/GenBank/DDBJ databases">
        <title>Sequencing the genomes of 1000 actinobacteria strains.</title>
        <authorList>
            <person name="Klenk H.-P."/>
        </authorList>
    </citation>
    <scope>NUCLEOTIDE SEQUENCE [LARGE SCALE GENOMIC DNA]</scope>
    <source>
        <strain evidence="3 4">DSM 44320</strain>
    </source>
</reference>
<evidence type="ECO:0000256" key="1">
    <source>
        <dbReference type="ARBA" id="ARBA00009199"/>
    </source>
</evidence>
<dbReference type="Pfam" id="PF01425">
    <property type="entry name" value="Amidase"/>
    <property type="match status" value="1"/>
</dbReference>
<dbReference type="RefSeq" id="WP_183651682.1">
    <property type="nucleotide sequence ID" value="NZ_BAAAXX010000108.1"/>
</dbReference>
<dbReference type="GeneID" id="95391210"/>
<dbReference type="InterPro" id="IPR023631">
    <property type="entry name" value="Amidase_dom"/>
</dbReference>
<keyword evidence="4" id="KW-1185">Reference proteome</keyword>
<sequence>MVWAGRSAIEIAQAVRQGEATAAAIADDLLRAVGAGGERLADEARALQKRADLDELPLAGVPVAVSSAGERPAHARLRAAGALLVETGRPCAEDVAAGLVPLALGSDELGSLRTLAACHGVLALKPGRGVIPEATGEWREWAPLARTAEDLALVLSVLAGEPELASAWRDPGPAGQWGLPDFEDDDWLLRPPRGVPPRRSGLRVAAAPQPLPRGLGVRAGFRAAVVAAAERLREAGHTVVDHPARLPSFLVLATIAGGGSPGRARERDGRPGRRRRERWRDYGADQWFGDADVLIVPALAALPLPEGRTRLRDIAVAAPWNLSGWPALSLPFGARPGGVQLVAPPGSEPHLLLLAAQLA</sequence>
<gene>
    <name evidence="3" type="ORF">FHR33_004864</name>
</gene>
<name>A0A7W5VCD6_9ACTN</name>
<comment type="caution">
    <text evidence="3">The sequence shown here is derived from an EMBL/GenBank/DDBJ whole genome shotgun (WGS) entry which is preliminary data.</text>
</comment>
<dbReference type="PANTHER" id="PTHR11895">
    <property type="entry name" value="TRANSAMIDASE"/>
    <property type="match status" value="1"/>
</dbReference>
<comment type="similarity">
    <text evidence="1">Belongs to the amidase family.</text>
</comment>
<protein>
    <submittedName>
        <fullName evidence="3">Amidase</fullName>
        <ecNumber evidence="3">3.5.1.4</ecNumber>
    </submittedName>
</protein>
<dbReference type="EMBL" id="JACIBV010000001">
    <property type="protein sequence ID" value="MBB3729004.1"/>
    <property type="molecule type" value="Genomic_DNA"/>
</dbReference>
<dbReference type="InterPro" id="IPR036928">
    <property type="entry name" value="AS_sf"/>
</dbReference>
<dbReference type="EC" id="3.5.1.4" evidence="3"/>
<feature type="domain" description="Amidase" evidence="2">
    <location>
        <begin position="95"/>
        <end position="249"/>
    </location>
</feature>
<dbReference type="AlphaFoldDB" id="A0A7W5VCD6"/>
<dbReference type="GO" id="GO:0004040">
    <property type="term" value="F:amidase activity"/>
    <property type="evidence" value="ECO:0007669"/>
    <property type="project" value="UniProtKB-EC"/>
</dbReference>
<accession>A0A7W5VCD6</accession>
<keyword evidence="3" id="KW-0378">Hydrolase</keyword>
<evidence type="ECO:0000313" key="3">
    <source>
        <dbReference type="EMBL" id="MBB3729004.1"/>
    </source>
</evidence>
<dbReference type="InterPro" id="IPR000120">
    <property type="entry name" value="Amidase"/>
</dbReference>
<evidence type="ECO:0000313" key="4">
    <source>
        <dbReference type="Proteomes" id="UP000579945"/>
    </source>
</evidence>
<proteinExistence type="inferred from homology"/>
<evidence type="ECO:0000259" key="2">
    <source>
        <dbReference type="Pfam" id="PF01425"/>
    </source>
</evidence>
<organism evidence="3 4">
    <name type="scientific">Nonomuraea dietziae</name>
    <dbReference type="NCBI Taxonomy" id="65515"/>
    <lineage>
        <taxon>Bacteria</taxon>
        <taxon>Bacillati</taxon>
        <taxon>Actinomycetota</taxon>
        <taxon>Actinomycetes</taxon>
        <taxon>Streptosporangiales</taxon>
        <taxon>Streptosporangiaceae</taxon>
        <taxon>Nonomuraea</taxon>
    </lineage>
</organism>
<dbReference type="Gene3D" id="3.90.1300.10">
    <property type="entry name" value="Amidase signature (AS) domain"/>
    <property type="match status" value="1"/>
</dbReference>
<dbReference type="Proteomes" id="UP000579945">
    <property type="component" value="Unassembled WGS sequence"/>
</dbReference>